<dbReference type="GO" id="GO:0050660">
    <property type="term" value="F:flavin adenine dinucleotide binding"/>
    <property type="evidence" value="ECO:0007669"/>
    <property type="project" value="TreeGrafter"/>
</dbReference>
<dbReference type="PRINTS" id="PR00368">
    <property type="entry name" value="FADPNR"/>
</dbReference>
<evidence type="ECO:0000256" key="5">
    <source>
        <dbReference type="ARBA" id="ARBA00057036"/>
    </source>
</evidence>
<keyword evidence="9" id="KW-1185">Reference proteome</keyword>
<dbReference type="OrthoDB" id="202203at2759"/>
<comment type="function">
    <text evidence="5">Putative FAD-dependent oxidoreductase.</text>
</comment>
<evidence type="ECO:0000256" key="1">
    <source>
        <dbReference type="ARBA" id="ARBA00006442"/>
    </source>
</evidence>
<accession>A0A9Q0KYN8</accession>
<dbReference type="PANTHER" id="PTHR43735:SF3">
    <property type="entry name" value="FERROPTOSIS SUPPRESSOR PROTEIN 1"/>
    <property type="match status" value="1"/>
</dbReference>
<dbReference type="Proteomes" id="UP001141806">
    <property type="component" value="Unassembled WGS sequence"/>
</dbReference>
<dbReference type="GO" id="GO:0004174">
    <property type="term" value="F:electron-transferring-flavoprotein dehydrogenase activity"/>
    <property type="evidence" value="ECO:0007669"/>
    <property type="project" value="TreeGrafter"/>
</dbReference>
<keyword evidence="2" id="KW-0285">Flavoprotein</keyword>
<sequence length="509" mass="55905">MISLYRPEQADQVFCISEKGRHLVTTSDGVSNKYCDEDADIAKYALSLSLWSTRRVGLCFSVCGVAPLLLSYLWLQLLRLSFVLVTVVHRGFRGSSFGTVEMAVHPPILPLHLIRLVVRPIDYVSLSISATLLQNTTMASEEPIIGKKRIVIVGGGVAGSFLAKTVQLDADVTLIDPKEYFEIPWANLRSIVEPSFAKRSLIRHTDYFKDGRVITSHASNITETGVLTTDGHLVPYDYLVIATGHANSAPKARTEKLQHYEAEHQKIKSADSILIIGGGPTGVELAGEIAVDFPEKRVTLVHRGSRLLEFVGTKASTKALDWLTAKKVEVILGQSVNLNSVSDENGIYRTSGGENIEADCHFVCAGQQIGSAWLKETILKDMLDMHGRLMVDENLRVKGWNNIFAIGDITDIQEIKQGYIATKHASVTARNLKLLMNEGKESKLEKYKTGLSGALVSLGRKEGLLELPFMTIIGCIPGYIKSGDMFVGKTRKEMGLESFPVENDESSGN</sequence>
<dbReference type="PANTHER" id="PTHR43735">
    <property type="entry name" value="APOPTOSIS-INDUCING FACTOR 1"/>
    <property type="match status" value="1"/>
</dbReference>
<dbReference type="GO" id="GO:0005737">
    <property type="term" value="C:cytoplasm"/>
    <property type="evidence" value="ECO:0007669"/>
    <property type="project" value="TreeGrafter"/>
</dbReference>
<comment type="similarity">
    <text evidence="1">Belongs to the FAD-dependent oxidoreductase family.</text>
</comment>
<organism evidence="8 9">
    <name type="scientific">Protea cynaroides</name>
    <dbReference type="NCBI Taxonomy" id="273540"/>
    <lineage>
        <taxon>Eukaryota</taxon>
        <taxon>Viridiplantae</taxon>
        <taxon>Streptophyta</taxon>
        <taxon>Embryophyta</taxon>
        <taxon>Tracheophyta</taxon>
        <taxon>Spermatophyta</taxon>
        <taxon>Magnoliopsida</taxon>
        <taxon>Proteales</taxon>
        <taxon>Proteaceae</taxon>
        <taxon>Protea</taxon>
    </lineage>
</organism>
<evidence type="ECO:0000259" key="7">
    <source>
        <dbReference type="Pfam" id="PF07992"/>
    </source>
</evidence>
<evidence type="ECO:0000256" key="2">
    <source>
        <dbReference type="ARBA" id="ARBA00022630"/>
    </source>
</evidence>
<evidence type="ECO:0000256" key="3">
    <source>
        <dbReference type="ARBA" id="ARBA00022827"/>
    </source>
</evidence>
<dbReference type="EMBL" id="JAMYWD010000002">
    <property type="protein sequence ID" value="KAJ4979327.1"/>
    <property type="molecule type" value="Genomic_DNA"/>
</dbReference>
<protein>
    <recommendedName>
        <fullName evidence="7">FAD/NAD(P)-binding domain-containing protein</fullName>
    </recommendedName>
</protein>
<dbReference type="InterPro" id="IPR036188">
    <property type="entry name" value="FAD/NAD-bd_sf"/>
</dbReference>
<evidence type="ECO:0000256" key="6">
    <source>
        <dbReference type="SAM" id="Phobius"/>
    </source>
</evidence>
<dbReference type="AlphaFoldDB" id="A0A9Q0KYN8"/>
<keyword evidence="6" id="KW-0472">Membrane</keyword>
<keyword evidence="6" id="KW-1133">Transmembrane helix</keyword>
<feature type="transmembrane region" description="Helical" evidence="6">
    <location>
        <begin position="56"/>
        <end position="75"/>
    </location>
</feature>
<comment type="caution">
    <text evidence="8">The sequence shown here is derived from an EMBL/GenBank/DDBJ whole genome shotgun (WGS) entry which is preliminary data.</text>
</comment>
<keyword evidence="3" id="KW-0274">FAD</keyword>
<feature type="domain" description="FAD/NAD(P)-binding" evidence="7">
    <location>
        <begin position="149"/>
        <end position="424"/>
    </location>
</feature>
<dbReference type="InterPro" id="IPR023753">
    <property type="entry name" value="FAD/NAD-binding_dom"/>
</dbReference>
<dbReference type="Pfam" id="PF07992">
    <property type="entry name" value="Pyr_redox_2"/>
    <property type="match status" value="1"/>
</dbReference>
<evidence type="ECO:0000313" key="8">
    <source>
        <dbReference type="EMBL" id="KAJ4979327.1"/>
    </source>
</evidence>
<name>A0A9Q0KYN8_9MAGN</name>
<keyword evidence="6" id="KW-0812">Transmembrane</keyword>
<gene>
    <name evidence="8" type="ORF">NE237_010107</name>
</gene>
<dbReference type="FunFam" id="3.50.50.100:FF:000006">
    <property type="entry name" value="apoptosis-inducing factor 2"/>
    <property type="match status" value="1"/>
</dbReference>
<evidence type="ECO:0000256" key="4">
    <source>
        <dbReference type="ARBA" id="ARBA00023002"/>
    </source>
</evidence>
<dbReference type="SUPFAM" id="SSF51905">
    <property type="entry name" value="FAD/NAD(P)-binding domain"/>
    <property type="match status" value="1"/>
</dbReference>
<evidence type="ECO:0000313" key="9">
    <source>
        <dbReference type="Proteomes" id="UP001141806"/>
    </source>
</evidence>
<keyword evidence="4" id="KW-0560">Oxidoreductase</keyword>
<reference evidence="8" key="1">
    <citation type="journal article" date="2023" name="Plant J.">
        <title>The genome of the king protea, Protea cynaroides.</title>
        <authorList>
            <person name="Chang J."/>
            <person name="Duong T.A."/>
            <person name="Schoeman C."/>
            <person name="Ma X."/>
            <person name="Roodt D."/>
            <person name="Barker N."/>
            <person name="Li Z."/>
            <person name="Van de Peer Y."/>
            <person name="Mizrachi E."/>
        </authorList>
    </citation>
    <scope>NUCLEOTIDE SEQUENCE</scope>
    <source>
        <tissue evidence="8">Young leaves</tissue>
    </source>
</reference>
<proteinExistence type="inferred from homology"/>
<dbReference type="Gene3D" id="3.50.50.100">
    <property type="match status" value="1"/>
</dbReference>